<dbReference type="PANTHER" id="PTHR31115:SF4">
    <property type="entry name" value="SPECTRIN BETA CHAIN, BRAIN"/>
    <property type="match status" value="1"/>
</dbReference>
<dbReference type="PANTHER" id="PTHR31115">
    <property type="entry name" value="OS05G0107300 PROTEIN"/>
    <property type="match status" value="1"/>
</dbReference>
<dbReference type="EMBL" id="LXQA010123721">
    <property type="protein sequence ID" value="MCI21195.1"/>
    <property type="molecule type" value="Genomic_DNA"/>
</dbReference>
<keyword evidence="3" id="KW-1185">Reference proteome</keyword>
<name>A0A392QD51_9FABA</name>
<evidence type="ECO:0000313" key="3">
    <source>
        <dbReference type="Proteomes" id="UP000265520"/>
    </source>
</evidence>
<dbReference type="AlphaFoldDB" id="A0A392QD51"/>
<accession>A0A392QD51</accession>
<evidence type="ECO:0000313" key="2">
    <source>
        <dbReference type="EMBL" id="MCI21195.1"/>
    </source>
</evidence>
<dbReference type="Proteomes" id="UP000265520">
    <property type="component" value="Unassembled WGS sequence"/>
</dbReference>
<sequence length="162" mass="17634">GVRGKRSERDRNQIRDQSRQNSNSRAGCPSLDGRQNENKPKAKAKQKSTSGGHDRFMEAKESACLPIYDSSLSVANASNNGRKDRTLSVNQDISQVKESSDMGNLPLPDLSAIDEFGVSGELGGPQDLGSWLNFDDDGLQDTDCIMGLEIPMDDLSALDMLM</sequence>
<proteinExistence type="predicted"/>
<feature type="region of interest" description="Disordered" evidence="1">
    <location>
        <begin position="1"/>
        <end position="56"/>
    </location>
</feature>
<feature type="non-terminal residue" evidence="2">
    <location>
        <position position="1"/>
    </location>
</feature>
<comment type="caution">
    <text evidence="2">The sequence shown here is derived from an EMBL/GenBank/DDBJ whole genome shotgun (WGS) entry which is preliminary data.</text>
</comment>
<organism evidence="2 3">
    <name type="scientific">Trifolium medium</name>
    <dbReference type="NCBI Taxonomy" id="97028"/>
    <lineage>
        <taxon>Eukaryota</taxon>
        <taxon>Viridiplantae</taxon>
        <taxon>Streptophyta</taxon>
        <taxon>Embryophyta</taxon>
        <taxon>Tracheophyta</taxon>
        <taxon>Spermatophyta</taxon>
        <taxon>Magnoliopsida</taxon>
        <taxon>eudicotyledons</taxon>
        <taxon>Gunneridae</taxon>
        <taxon>Pentapetalae</taxon>
        <taxon>rosids</taxon>
        <taxon>fabids</taxon>
        <taxon>Fabales</taxon>
        <taxon>Fabaceae</taxon>
        <taxon>Papilionoideae</taxon>
        <taxon>50 kb inversion clade</taxon>
        <taxon>NPAAA clade</taxon>
        <taxon>Hologalegina</taxon>
        <taxon>IRL clade</taxon>
        <taxon>Trifolieae</taxon>
        <taxon>Trifolium</taxon>
    </lineage>
</organism>
<protein>
    <submittedName>
        <fullName evidence="2">Uncharacterized protein</fullName>
    </submittedName>
</protein>
<reference evidence="2 3" key="1">
    <citation type="journal article" date="2018" name="Front. Plant Sci.">
        <title>Red Clover (Trifolium pratense) and Zigzag Clover (T. medium) - A Picture of Genomic Similarities and Differences.</title>
        <authorList>
            <person name="Dluhosova J."/>
            <person name="Istvanek J."/>
            <person name="Nedelnik J."/>
            <person name="Repkova J."/>
        </authorList>
    </citation>
    <scope>NUCLEOTIDE SEQUENCE [LARGE SCALE GENOMIC DNA]</scope>
    <source>
        <strain evidence="3">cv. 10/8</strain>
        <tissue evidence="2">Leaf</tissue>
    </source>
</reference>
<feature type="compositionally biased region" description="Basic and acidic residues" evidence="1">
    <location>
        <begin position="1"/>
        <end position="18"/>
    </location>
</feature>
<evidence type="ECO:0000256" key="1">
    <source>
        <dbReference type="SAM" id="MobiDB-lite"/>
    </source>
</evidence>